<feature type="compositionally biased region" description="Polar residues" evidence="1">
    <location>
        <begin position="225"/>
        <end position="238"/>
    </location>
</feature>
<sequence>MAKGWNGEETSCIRMMCDAKDPQAQHGRGDDKTEHTQPQWGLLPPTWIISTAFSRSPGQLSAREQIWPLAWSDVEVLGQLPRRIVPFFLTYTIVVSMTGGHVVVSEEPSLGTAASQYSFPMWLLWSRAVNLGQPFESHDVEIAADVSTPETTTTLLPPSLDDLATTDAAVTDDHDFHRQRSHDGFDHEELIQDCDQLHTDHSITANTSDEWDPAAAGDLVHPSSVKGSPSGSEASTDTNVKVKPALVVVPPLDETDDLSWVALGKTKRWQVVWSDDPNACEDCQARERMRLKKEMKSLKKKKKKVKKPIPILRRICISVVDINGRPAQCCNCKHRHCTCSTKARKGGADSGREAYVEETTKDEHVVLVAYFLDLPFTDEERPYPRP</sequence>
<organism evidence="2 3">
    <name type="scientific">Calocera cornea HHB12733</name>
    <dbReference type="NCBI Taxonomy" id="1353952"/>
    <lineage>
        <taxon>Eukaryota</taxon>
        <taxon>Fungi</taxon>
        <taxon>Dikarya</taxon>
        <taxon>Basidiomycota</taxon>
        <taxon>Agaricomycotina</taxon>
        <taxon>Dacrymycetes</taxon>
        <taxon>Dacrymycetales</taxon>
        <taxon>Dacrymycetaceae</taxon>
        <taxon>Calocera</taxon>
    </lineage>
</organism>
<dbReference type="Proteomes" id="UP000076842">
    <property type="component" value="Unassembled WGS sequence"/>
</dbReference>
<dbReference type="InParanoid" id="A0A165CFL3"/>
<protein>
    <submittedName>
        <fullName evidence="2">Uncharacterized protein</fullName>
    </submittedName>
</protein>
<evidence type="ECO:0000313" key="2">
    <source>
        <dbReference type="EMBL" id="KZT50710.1"/>
    </source>
</evidence>
<dbReference type="EMBL" id="KV424150">
    <property type="protein sequence ID" value="KZT50710.1"/>
    <property type="molecule type" value="Genomic_DNA"/>
</dbReference>
<feature type="region of interest" description="Disordered" evidence="1">
    <location>
        <begin position="206"/>
        <end position="238"/>
    </location>
</feature>
<evidence type="ECO:0000313" key="3">
    <source>
        <dbReference type="Proteomes" id="UP000076842"/>
    </source>
</evidence>
<keyword evidence="3" id="KW-1185">Reference proteome</keyword>
<reference evidence="2 3" key="1">
    <citation type="journal article" date="2016" name="Mol. Biol. Evol.">
        <title>Comparative Genomics of Early-Diverging Mushroom-Forming Fungi Provides Insights into the Origins of Lignocellulose Decay Capabilities.</title>
        <authorList>
            <person name="Nagy L.G."/>
            <person name="Riley R."/>
            <person name="Tritt A."/>
            <person name="Adam C."/>
            <person name="Daum C."/>
            <person name="Floudas D."/>
            <person name="Sun H."/>
            <person name="Yadav J.S."/>
            <person name="Pangilinan J."/>
            <person name="Larsson K.H."/>
            <person name="Matsuura K."/>
            <person name="Barry K."/>
            <person name="Labutti K."/>
            <person name="Kuo R."/>
            <person name="Ohm R.A."/>
            <person name="Bhattacharya S.S."/>
            <person name="Shirouzu T."/>
            <person name="Yoshinaga Y."/>
            <person name="Martin F.M."/>
            <person name="Grigoriev I.V."/>
            <person name="Hibbett D.S."/>
        </authorList>
    </citation>
    <scope>NUCLEOTIDE SEQUENCE [LARGE SCALE GENOMIC DNA]</scope>
    <source>
        <strain evidence="2 3">HHB12733</strain>
    </source>
</reference>
<name>A0A165CFL3_9BASI</name>
<proteinExistence type="predicted"/>
<dbReference type="AlphaFoldDB" id="A0A165CFL3"/>
<accession>A0A165CFL3</accession>
<gene>
    <name evidence="2" type="ORF">CALCODRAFT_513137</name>
</gene>
<evidence type="ECO:0000256" key="1">
    <source>
        <dbReference type="SAM" id="MobiDB-lite"/>
    </source>
</evidence>